<dbReference type="Proteomes" id="UP000248790">
    <property type="component" value="Unassembled WGS sequence"/>
</dbReference>
<dbReference type="InterPro" id="IPR004843">
    <property type="entry name" value="Calcineurin-like_PHP"/>
</dbReference>
<proteinExistence type="predicted"/>
<evidence type="ECO:0000256" key="1">
    <source>
        <dbReference type="ARBA" id="ARBA00022729"/>
    </source>
</evidence>
<dbReference type="PANTHER" id="PTHR22953">
    <property type="entry name" value="ACID PHOSPHATASE RELATED"/>
    <property type="match status" value="1"/>
</dbReference>
<evidence type="ECO:0000259" key="2">
    <source>
        <dbReference type="Pfam" id="PF00149"/>
    </source>
</evidence>
<keyword evidence="1" id="KW-0732">Signal</keyword>
<feature type="domain" description="Calcineurin-like phosphoesterase" evidence="2">
    <location>
        <begin position="148"/>
        <end position="346"/>
    </location>
</feature>
<dbReference type="GO" id="GO:0046872">
    <property type="term" value="F:metal ion binding"/>
    <property type="evidence" value="ECO:0007669"/>
    <property type="project" value="InterPro"/>
</dbReference>
<reference evidence="4 5" key="1">
    <citation type="submission" date="2018-06" db="EMBL/GenBank/DDBJ databases">
        <title>Genomic Encyclopedia of Archaeal and Bacterial Type Strains, Phase II (KMG-II): from individual species to whole genera.</title>
        <authorList>
            <person name="Goeker M."/>
        </authorList>
    </citation>
    <scope>NUCLEOTIDE SEQUENCE [LARGE SCALE GENOMIC DNA]</scope>
    <source>
        <strain evidence="4 5">DSM 21851</strain>
    </source>
</reference>
<evidence type="ECO:0000313" key="5">
    <source>
        <dbReference type="Proteomes" id="UP000248790"/>
    </source>
</evidence>
<evidence type="ECO:0000259" key="3">
    <source>
        <dbReference type="Pfam" id="PF16656"/>
    </source>
</evidence>
<dbReference type="InterPro" id="IPR029052">
    <property type="entry name" value="Metallo-depent_PP-like"/>
</dbReference>
<dbReference type="Gene3D" id="2.60.40.380">
    <property type="entry name" value="Purple acid phosphatase-like, N-terminal"/>
    <property type="match status" value="1"/>
</dbReference>
<feature type="domain" description="Purple acid phosphatase N-terminal" evidence="3">
    <location>
        <begin position="45"/>
        <end position="139"/>
    </location>
</feature>
<dbReference type="AlphaFoldDB" id="A0A327X781"/>
<evidence type="ECO:0000313" key="4">
    <source>
        <dbReference type="EMBL" id="RAK03000.1"/>
    </source>
</evidence>
<dbReference type="SUPFAM" id="SSF56300">
    <property type="entry name" value="Metallo-dependent phosphatases"/>
    <property type="match status" value="1"/>
</dbReference>
<dbReference type="InterPro" id="IPR015914">
    <property type="entry name" value="PAPs_N"/>
</dbReference>
<dbReference type="SUPFAM" id="SSF49363">
    <property type="entry name" value="Purple acid phosphatase, N-terminal domain"/>
    <property type="match status" value="1"/>
</dbReference>
<dbReference type="Pfam" id="PF16656">
    <property type="entry name" value="Pur_ac_phosph_N"/>
    <property type="match status" value="1"/>
</dbReference>
<dbReference type="GO" id="GO:0003993">
    <property type="term" value="F:acid phosphatase activity"/>
    <property type="evidence" value="ECO:0007669"/>
    <property type="project" value="InterPro"/>
</dbReference>
<organism evidence="4 5">
    <name type="scientific">Larkinella arboricola</name>
    <dbReference type="NCBI Taxonomy" id="643671"/>
    <lineage>
        <taxon>Bacteria</taxon>
        <taxon>Pseudomonadati</taxon>
        <taxon>Bacteroidota</taxon>
        <taxon>Cytophagia</taxon>
        <taxon>Cytophagales</taxon>
        <taxon>Spirosomataceae</taxon>
        <taxon>Larkinella</taxon>
    </lineage>
</organism>
<gene>
    <name evidence="4" type="ORF">LX87_01122</name>
</gene>
<name>A0A327X781_LARAB</name>
<dbReference type="OrthoDB" id="1776264at2"/>
<protein>
    <submittedName>
        <fullName evidence="4">Purple acid phosphatase-like protein</fullName>
    </submittedName>
</protein>
<dbReference type="EMBL" id="QLMC01000001">
    <property type="protein sequence ID" value="RAK03000.1"/>
    <property type="molecule type" value="Genomic_DNA"/>
</dbReference>
<dbReference type="Gene3D" id="3.60.21.10">
    <property type="match status" value="1"/>
</dbReference>
<dbReference type="PANTHER" id="PTHR22953:SF153">
    <property type="entry name" value="PURPLE ACID PHOSPHATASE"/>
    <property type="match status" value="1"/>
</dbReference>
<keyword evidence="5" id="KW-1185">Reference proteome</keyword>
<dbReference type="RefSeq" id="WP_111627152.1">
    <property type="nucleotide sequence ID" value="NZ_QLMC01000001.1"/>
</dbReference>
<sequence length="404" mass="46058">MPFNRRSFLEKATQLGTLSALAPTAFGATGPPDNEKNTFVTGPYLQNVSQTEATIMWVTNKNSLSWVEYGAGMHVSLKGYRYRNGHIEANNKINKITLKDLKPGTTYKYRIVSSEILNFQPAKVQYAEAIKSPMYTFKTPGTNDEEVKLVIFNDIHDRPQTIPYMLYRHGYTGNKPDFDFVVFNGDCFDNVNTEQQVFEHLINPAVDIFAKETPFILTQGNHETRGAFSRNIPDYFAYPTEEYYYAFTQGPVRFVVMDSGEDKTDDNWEYSGLAAYDQYRVQERAWLEKEIESEAFKKAPFRVVLIHIPPFHSGDWHGPLHNRELFAPLFAKGKVDLVLSGHTHRYGVHNPDATHPYPIVIGGGPLEGNRTLIKLHANAKELNLRMIRDDGEEVGKYTARKTKT</sequence>
<comment type="caution">
    <text evidence="4">The sequence shown here is derived from an EMBL/GenBank/DDBJ whole genome shotgun (WGS) entry which is preliminary data.</text>
</comment>
<dbReference type="Pfam" id="PF00149">
    <property type="entry name" value="Metallophos"/>
    <property type="match status" value="1"/>
</dbReference>
<accession>A0A327X781</accession>
<dbReference type="InterPro" id="IPR039331">
    <property type="entry name" value="PAPs-like"/>
</dbReference>
<dbReference type="InterPro" id="IPR008963">
    <property type="entry name" value="Purple_acid_Pase-like_N"/>
</dbReference>